<dbReference type="RefSeq" id="WP_062730307.1">
    <property type="nucleotide sequence ID" value="NZ_LEAR01000008.1"/>
</dbReference>
<comment type="caution">
    <text evidence="3">The sequence shown here is derived from an EMBL/GenBank/DDBJ whole genome shotgun (WGS) entry which is preliminary data.</text>
</comment>
<reference evidence="3" key="1">
    <citation type="journal article" date="2018" name="Genome Biol.">
        <title>SKESA: strategic k-mer extension for scrupulous assemblies.</title>
        <authorList>
            <person name="Souvorov A."/>
            <person name="Agarwala R."/>
            <person name="Lipman D.J."/>
        </authorList>
    </citation>
    <scope>NUCLEOTIDE SEQUENCE</scope>
    <source>
        <strain evidence="3">CL18-200174</strain>
    </source>
</reference>
<dbReference type="GO" id="GO:0015288">
    <property type="term" value="F:porin activity"/>
    <property type="evidence" value="ECO:0007669"/>
    <property type="project" value="InterPro"/>
</dbReference>
<dbReference type="PANTHER" id="PTHR37944">
    <property type="entry name" value="PORIN B"/>
    <property type="match status" value="1"/>
</dbReference>
<dbReference type="InterPro" id="IPR038673">
    <property type="entry name" value="OprB_sf"/>
</dbReference>
<evidence type="ECO:0000256" key="2">
    <source>
        <dbReference type="RuleBase" id="RU363072"/>
    </source>
</evidence>
<dbReference type="EMBL" id="DACWOD010000006">
    <property type="protein sequence ID" value="HAU2396593.1"/>
    <property type="molecule type" value="Genomic_DNA"/>
</dbReference>
<accession>A0AAN5Q4L7</accession>
<evidence type="ECO:0000256" key="1">
    <source>
        <dbReference type="ARBA" id="ARBA00008769"/>
    </source>
</evidence>
<dbReference type="Gene3D" id="2.40.160.180">
    <property type="entry name" value="Carbohydrate-selective porin OprB"/>
    <property type="match status" value="1"/>
</dbReference>
<sequence>MNCFRNLRLLFYLIYVGDLCANPLKLTSPLSHSLSREYQDTSSISSNPAAVNVRTGSGILQQYIEKKLGIQDSHGISTQFAWIGDTNELFGGGIPNAKDSTSNSVGLLDLTIQMEHFNGWKGGLFSAQFLQQNAQNTNGPAGVIQGYNSLPDVPPYNRSELYALWYRQALFDDTFFIRLGKTITTLDFNNVIKPVQLSKDEPNIPAVTSLIYTPIFINPSVDGLMPGYTNTAYGITATYTPIKSWYASYGIYDGNLARGKQTGLSGPTFNGNYFHVGETGSAWVLGKDKKPGTIGVGLWHQTGLINQENLTQRNSTGAYLFGSQRLWYRHPGQDTSGISGFYQYGINNSRVLPMKQSIGAGLTAFGLIANRKADSIGSGFSLAWLNQRVTNRKTELMFQIYYQAKLFNFIYLEPVLSYIPTPGQSSHLNPASAGTLRAIVLL</sequence>
<dbReference type="InterPro" id="IPR052932">
    <property type="entry name" value="OprB_Porin"/>
</dbReference>
<dbReference type="GO" id="GO:0016020">
    <property type="term" value="C:membrane"/>
    <property type="evidence" value="ECO:0007669"/>
    <property type="project" value="InterPro"/>
</dbReference>
<comment type="similarity">
    <text evidence="1 2">Belongs to the OprB family.</text>
</comment>
<reference evidence="3" key="2">
    <citation type="submission" date="2019-09" db="EMBL/GenBank/DDBJ databases">
        <authorList>
            <consortium name="NCBI Pathogen Detection Project"/>
        </authorList>
    </citation>
    <scope>NUCLEOTIDE SEQUENCE</scope>
    <source>
        <strain evidence="3">CL18-200174</strain>
    </source>
</reference>
<evidence type="ECO:0000313" key="3">
    <source>
        <dbReference type="EMBL" id="HAU2396593.1"/>
    </source>
</evidence>
<dbReference type="GO" id="GO:0008643">
    <property type="term" value="P:carbohydrate transport"/>
    <property type="evidence" value="ECO:0007669"/>
    <property type="project" value="InterPro"/>
</dbReference>
<dbReference type="InterPro" id="IPR007049">
    <property type="entry name" value="Carb-sel_porin_OprB"/>
</dbReference>
<protein>
    <submittedName>
        <fullName evidence="3">Porin</fullName>
    </submittedName>
</protein>
<proteinExistence type="inferred from homology"/>
<organism evidence="3 4">
    <name type="scientific">Legionella pneumophila</name>
    <dbReference type="NCBI Taxonomy" id="446"/>
    <lineage>
        <taxon>Bacteria</taxon>
        <taxon>Pseudomonadati</taxon>
        <taxon>Pseudomonadota</taxon>
        <taxon>Gammaproteobacteria</taxon>
        <taxon>Legionellales</taxon>
        <taxon>Legionellaceae</taxon>
        <taxon>Legionella</taxon>
    </lineage>
</organism>
<dbReference type="Pfam" id="PF04966">
    <property type="entry name" value="OprB"/>
    <property type="match status" value="1"/>
</dbReference>
<dbReference type="PANTHER" id="PTHR37944:SF1">
    <property type="entry name" value="PORIN B"/>
    <property type="match status" value="1"/>
</dbReference>
<dbReference type="AlphaFoldDB" id="A0AAN5Q4L7"/>
<dbReference type="Proteomes" id="UP000863577">
    <property type="component" value="Unassembled WGS sequence"/>
</dbReference>
<gene>
    <name evidence="3" type="ORF">JBK99_09685</name>
</gene>
<name>A0AAN5Q4L7_LEGPN</name>
<evidence type="ECO:0000313" key="4">
    <source>
        <dbReference type="Proteomes" id="UP000863577"/>
    </source>
</evidence>